<organism evidence="1 2">
    <name type="scientific">Legionella drancourtii LLAP12</name>
    <dbReference type="NCBI Taxonomy" id="658187"/>
    <lineage>
        <taxon>Bacteria</taxon>
        <taxon>Pseudomonadati</taxon>
        <taxon>Pseudomonadota</taxon>
        <taxon>Gammaproteobacteria</taxon>
        <taxon>Legionellales</taxon>
        <taxon>Legionellaceae</taxon>
        <taxon>Legionella</taxon>
    </lineage>
</organism>
<gene>
    <name evidence="1" type="ORF">LDG_8808</name>
</gene>
<dbReference type="EMBL" id="JH413848">
    <property type="protein sequence ID" value="EHL29370.1"/>
    <property type="molecule type" value="Genomic_DNA"/>
</dbReference>
<dbReference type="HOGENOM" id="CLU_3169680_0_0_6"/>
<reference evidence="1 2" key="1">
    <citation type="journal article" date="2011" name="BMC Genomics">
        <title>Insight into cross-talk between intra-amoebal pathogens.</title>
        <authorList>
            <person name="Gimenez G."/>
            <person name="Bertelli C."/>
            <person name="Moliner C."/>
            <person name="Robert C."/>
            <person name="Raoult D."/>
            <person name="Fournier P.E."/>
            <person name="Greub G."/>
        </authorList>
    </citation>
    <scope>NUCLEOTIDE SEQUENCE [LARGE SCALE GENOMIC DNA]</scope>
    <source>
        <strain evidence="1 2">LLAP12</strain>
    </source>
</reference>
<dbReference type="Proteomes" id="UP000002770">
    <property type="component" value="Unassembled WGS sequence"/>
</dbReference>
<keyword evidence="2" id="KW-1185">Reference proteome</keyword>
<dbReference type="AlphaFoldDB" id="G9EU19"/>
<name>G9EU19_9GAMM</name>
<evidence type="ECO:0000313" key="2">
    <source>
        <dbReference type="Proteomes" id="UP000002770"/>
    </source>
</evidence>
<proteinExistence type="predicted"/>
<accession>G9EU19</accession>
<dbReference type="STRING" id="658187.LDG_8808"/>
<dbReference type="InParanoid" id="G9EU19"/>
<evidence type="ECO:0000313" key="1">
    <source>
        <dbReference type="EMBL" id="EHL29370.1"/>
    </source>
</evidence>
<sequence>MLIKIAIMRKFASKGKEKLLQYKQGMYNNSFYLITRIAYGLLILQNY</sequence>
<protein>
    <submittedName>
        <fullName evidence="1">Uncharacterized protein</fullName>
    </submittedName>
</protein>